<name>G6XGY1_9PROT</name>
<dbReference type="EMBL" id="AGQV01000001">
    <property type="protein sequence ID" value="EHH69439.1"/>
    <property type="molecule type" value="Genomic_DNA"/>
</dbReference>
<sequence length="59" mass="6652">MADTPQGTRRVAFNGQSVPLTVLLRPADYPDGALFRSDRRFRGVFIRIPGDAHFTFDDL</sequence>
<evidence type="ECO:0000313" key="1">
    <source>
        <dbReference type="EMBL" id="EHH69439.1"/>
    </source>
</evidence>
<evidence type="ECO:0000313" key="2">
    <source>
        <dbReference type="Proteomes" id="UP000004949"/>
    </source>
</evidence>
<dbReference type="PATRIC" id="fig|1088869.3.peg.752"/>
<dbReference type="OrthoDB" id="8909437at2"/>
<dbReference type="STRING" id="1088869.GMO_07460"/>
<proteinExistence type="predicted"/>
<dbReference type="RefSeq" id="WP_008850896.1">
    <property type="nucleotide sequence ID" value="NZ_AGQV01000001.1"/>
</dbReference>
<organism evidence="1 2">
    <name type="scientific">Gluconobacter morbifer G707</name>
    <dbReference type="NCBI Taxonomy" id="1088869"/>
    <lineage>
        <taxon>Bacteria</taxon>
        <taxon>Pseudomonadati</taxon>
        <taxon>Pseudomonadota</taxon>
        <taxon>Alphaproteobacteria</taxon>
        <taxon>Acetobacterales</taxon>
        <taxon>Acetobacteraceae</taxon>
        <taxon>Gluconobacter</taxon>
    </lineage>
</organism>
<comment type="caution">
    <text evidence="1">The sequence shown here is derived from an EMBL/GenBank/DDBJ whole genome shotgun (WGS) entry which is preliminary data.</text>
</comment>
<accession>G6XGY1</accession>
<keyword evidence="2" id="KW-1185">Reference proteome</keyword>
<reference evidence="1 2" key="1">
    <citation type="submission" date="2011-10" db="EMBL/GenBank/DDBJ databases">
        <title>Genome sequence of Gluconobacter morbifer G707, isolated from Drosophila gut.</title>
        <authorList>
            <person name="Lee W.-J."/>
            <person name="Kim E.-K."/>
        </authorList>
    </citation>
    <scope>NUCLEOTIDE SEQUENCE [LARGE SCALE GENOMIC DNA]</scope>
    <source>
        <strain evidence="1 2">G707</strain>
    </source>
</reference>
<dbReference type="Proteomes" id="UP000004949">
    <property type="component" value="Unassembled WGS sequence"/>
</dbReference>
<gene>
    <name evidence="1" type="ORF">GMO_07460</name>
</gene>
<protein>
    <submittedName>
        <fullName evidence="1">Uncharacterized protein</fullName>
    </submittedName>
</protein>
<dbReference type="AlphaFoldDB" id="G6XGY1"/>